<dbReference type="Pfam" id="PF00046">
    <property type="entry name" value="Homeodomain"/>
    <property type="match status" value="1"/>
</dbReference>
<feature type="domain" description="Homeobox" evidence="7">
    <location>
        <begin position="1"/>
        <end position="44"/>
    </location>
</feature>
<dbReference type="OrthoDB" id="6159439at2759"/>
<dbReference type="AlphaFoldDB" id="A0A9P5XNK0"/>
<dbReference type="Proteomes" id="UP000807342">
    <property type="component" value="Unassembled WGS sequence"/>
</dbReference>
<dbReference type="EMBL" id="MU151056">
    <property type="protein sequence ID" value="KAF9454099.1"/>
    <property type="molecule type" value="Genomic_DNA"/>
</dbReference>
<dbReference type="GO" id="GO:0000978">
    <property type="term" value="F:RNA polymerase II cis-regulatory region sequence-specific DNA binding"/>
    <property type="evidence" value="ECO:0007669"/>
    <property type="project" value="TreeGrafter"/>
</dbReference>
<reference evidence="8" key="1">
    <citation type="submission" date="2020-11" db="EMBL/GenBank/DDBJ databases">
        <authorList>
            <consortium name="DOE Joint Genome Institute"/>
            <person name="Ahrendt S."/>
            <person name="Riley R."/>
            <person name="Andreopoulos W."/>
            <person name="Labutti K."/>
            <person name="Pangilinan J."/>
            <person name="Ruiz-Duenas F.J."/>
            <person name="Barrasa J.M."/>
            <person name="Sanchez-Garcia M."/>
            <person name="Camarero S."/>
            <person name="Miyauchi S."/>
            <person name="Serrano A."/>
            <person name="Linde D."/>
            <person name="Babiker R."/>
            <person name="Drula E."/>
            <person name="Ayuso-Fernandez I."/>
            <person name="Pacheco R."/>
            <person name="Padilla G."/>
            <person name="Ferreira P."/>
            <person name="Barriuso J."/>
            <person name="Kellner H."/>
            <person name="Castanera R."/>
            <person name="Alfaro M."/>
            <person name="Ramirez L."/>
            <person name="Pisabarro A.G."/>
            <person name="Kuo A."/>
            <person name="Tritt A."/>
            <person name="Lipzen A."/>
            <person name="He G."/>
            <person name="Yan M."/>
            <person name="Ng V."/>
            <person name="Cullen D."/>
            <person name="Martin F."/>
            <person name="Rosso M.-N."/>
            <person name="Henrissat B."/>
            <person name="Hibbett D."/>
            <person name="Martinez A.T."/>
            <person name="Grigoriev I.V."/>
        </authorList>
    </citation>
    <scope>NUCLEOTIDE SEQUENCE</scope>
    <source>
        <strain evidence="8">MF-IS2</strain>
    </source>
</reference>
<dbReference type="PANTHER" id="PTHR24339">
    <property type="entry name" value="HOMEOBOX PROTEIN EMX-RELATED"/>
    <property type="match status" value="1"/>
</dbReference>
<keyword evidence="3 5" id="KW-0371">Homeobox</keyword>
<feature type="non-terminal residue" evidence="8">
    <location>
        <position position="1"/>
    </location>
</feature>
<dbReference type="InterPro" id="IPR001356">
    <property type="entry name" value="HD"/>
</dbReference>
<dbReference type="InterPro" id="IPR009057">
    <property type="entry name" value="Homeodomain-like_sf"/>
</dbReference>
<dbReference type="PROSITE" id="PS00027">
    <property type="entry name" value="HOMEOBOX_1"/>
    <property type="match status" value="1"/>
</dbReference>
<feature type="DNA-binding region" description="Homeobox" evidence="5">
    <location>
        <begin position="3"/>
        <end position="45"/>
    </location>
</feature>
<protein>
    <submittedName>
        <fullName evidence="8">A42 mating-type factor alpha 2-1 gene product</fullName>
    </submittedName>
</protein>
<name>A0A9P5XNK0_9AGAR</name>
<evidence type="ECO:0000256" key="2">
    <source>
        <dbReference type="ARBA" id="ARBA00023125"/>
    </source>
</evidence>
<evidence type="ECO:0000256" key="1">
    <source>
        <dbReference type="ARBA" id="ARBA00004123"/>
    </source>
</evidence>
<evidence type="ECO:0000259" key="7">
    <source>
        <dbReference type="PROSITE" id="PS50071"/>
    </source>
</evidence>
<dbReference type="GO" id="GO:0000981">
    <property type="term" value="F:DNA-binding transcription factor activity, RNA polymerase II-specific"/>
    <property type="evidence" value="ECO:0007669"/>
    <property type="project" value="InterPro"/>
</dbReference>
<keyword evidence="9" id="KW-1185">Reference proteome</keyword>
<evidence type="ECO:0000256" key="4">
    <source>
        <dbReference type="ARBA" id="ARBA00023242"/>
    </source>
</evidence>
<evidence type="ECO:0000256" key="6">
    <source>
        <dbReference type="RuleBase" id="RU000682"/>
    </source>
</evidence>
<keyword evidence="2 5" id="KW-0238">DNA-binding</keyword>
<dbReference type="PANTHER" id="PTHR24339:SF28">
    <property type="entry name" value="E5-RELATED"/>
    <property type="match status" value="1"/>
</dbReference>
<comment type="caution">
    <text evidence="8">The sequence shown here is derived from an EMBL/GenBank/DDBJ whole genome shotgun (WGS) entry which is preliminary data.</text>
</comment>
<dbReference type="GO" id="GO:0005634">
    <property type="term" value="C:nucleus"/>
    <property type="evidence" value="ECO:0007669"/>
    <property type="project" value="UniProtKB-SubCell"/>
</dbReference>
<gene>
    <name evidence="8" type="ORF">P691DRAFT_616660</name>
</gene>
<dbReference type="InterPro" id="IPR017970">
    <property type="entry name" value="Homeobox_CS"/>
</dbReference>
<keyword evidence="4 5" id="KW-0539">Nucleus</keyword>
<evidence type="ECO:0000313" key="8">
    <source>
        <dbReference type="EMBL" id="KAF9454099.1"/>
    </source>
</evidence>
<dbReference type="CDD" id="cd00086">
    <property type="entry name" value="homeodomain"/>
    <property type="match status" value="1"/>
</dbReference>
<dbReference type="PROSITE" id="PS50071">
    <property type="entry name" value="HOMEOBOX_2"/>
    <property type="match status" value="1"/>
</dbReference>
<dbReference type="SMART" id="SM00389">
    <property type="entry name" value="HOX"/>
    <property type="match status" value="1"/>
</dbReference>
<evidence type="ECO:0000313" key="9">
    <source>
        <dbReference type="Proteomes" id="UP000807342"/>
    </source>
</evidence>
<evidence type="ECO:0000256" key="3">
    <source>
        <dbReference type="ARBA" id="ARBA00023155"/>
    </source>
</evidence>
<feature type="non-terminal residue" evidence="8">
    <location>
        <position position="50"/>
    </location>
</feature>
<evidence type="ECO:0000256" key="5">
    <source>
        <dbReference type="PROSITE-ProRule" id="PRU00108"/>
    </source>
</evidence>
<sequence>LEKYFKENAYPSTIDRAMLAQKTHMTLRQIEVWFQNHRARAKRDGIPLQR</sequence>
<dbReference type="SUPFAM" id="SSF46689">
    <property type="entry name" value="Homeodomain-like"/>
    <property type="match status" value="1"/>
</dbReference>
<proteinExistence type="predicted"/>
<organism evidence="8 9">
    <name type="scientific">Macrolepiota fuliginosa MF-IS2</name>
    <dbReference type="NCBI Taxonomy" id="1400762"/>
    <lineage>
        <taxon>Eukaryota</taxon>
        <taxon>Fungi</taxon>
        <taxon>Dikarya</taxon>
        <taxon>Basidiomycota</taxon>
        <taxon>Agaricomycotina</taxon>
        <taxon>Agaricomycetes</taxon>
        <taxon>Agaricomycetidae</taxon>
        <taxon>Agaricales</taxon>
        <taxon>Agaricineae</taxon>
        <taxon>Agaricaceae</taxon>
        <taxon>Macrolepiota</taxon>
    </lineage>
</organism>
<dbReference type="Gene3D" id="1.10.10.60">
    <property type="entry name" value="Homeodomain-like"/>
    <property type="match status" value="1"/>
</dbReference>
<accession>A0A9P5XNK0</accession>
<dbReference type="InterPro" id="IPR050877">
    <property type="entry name" value="EMX-VAX-Noto_Homeobox_TFs"/>
</dbReference>
<comment type="subcellular location">
    <subcellularLocation>
        <location evidence="1 5 6">Nucleus</location>
    </subcellularLocation>
</comment>